<organism evidence="1 2">
    <name type="scientific">Paracoccus homiensis</name>
    <dbReference type="NCBI Taxonomy" id="364199"/>
    <lineage>
        <taxon>Bacteria</taxon>
        <taxon>Pseudomonadati</taxon>
        <taxon>Pseudomonadota</taxon>
        <taxon>Alphaproteobacteria</taxon>
        <taxon>Rhodobacterales</taxon>
        <taxon>Paracoccaceae</taxon>
        <taxon>Paracoccus</taxon>
    </lineage>
</organism>
<gene>
    <name evidence="1" type="ORF">SAMN04489858_11749</name>
</gene>
<protein>
    <submittedName>
        <fullName evidence="1">Uncharacterized protein</fullName>
    </submittedName>
</protein>
<evidence type="ECO:0000313" key="1">
    <source>
        <dbReference type="EMBL" id="SET98099.1"/>
    </source>
</evidence>
<accession>A0A1I0ILX5</accession>
<dbReference type="Proteomes" id="UP000199180">
    <property type="component" value="Unassembled WGS sequence"/>
</dbReference>
<reference evidence="1 2" key="1">
    <citation type="submission" date="2016-10" db="EMBL/GenBank/DDBJ databases">
        <authorList>
            <person name="de Groot N.N."/>
        </authorList>
    </citation>
    <scope>NUCLEOTIDE SEQUENCE [LARGE SCALE GENOMIC DNA]</scope>
    <source>
        <strain evidence="1 2">DSM 17862</strain>
    </source>
</reference>
<proteinExistence type="predicted"/>
<name>A0A1I0ILX5_9RHOB</name>
<sequence length="41" mass="4696">MLIQISLQRIVFLLWVSMYGPETSLKGFVRLQTVRSPNSEG</sequence>
<dbReference type="AlphaFoldDB" id="A0A1I0ILX5"/>
<keyword evidence="2" id="KW-1185">Reference proteome</keyword>
<dbReference type="EMBL" id="FOHO01000017">
    <property type="protein sequence ID" value="SET98099.1"/>
    <property type="molecule type" value="Genomic_DNA"/>
</dbReference>
<evidence type="ECO:0000313" key="2">
    <source>
        <dbReference type="Proteomes" id="UP000199180"/>
    </source>
</evidence>